<evidence type="ECO:0000313" key="10">
    <source>
        <dbReference type="EMBL" id="BAN02324.1"/>
    </source>
</evidence>
<dbReference type="OrthoDB" id="9782710at2"/>
<keyword evidence="2 7" id="KW-0859">Xylose metabolism</keyword>
<dbReference type="KEGG" id="aym:YM304_20100"/>
<dbReference type="SUPFAM" id="SSF53067">
    <property type="entry name" value="Actin-like ATPase domain"/>
    <property type="match status" value="2"/>
</dbReference>
<keyword evidence="7" id="KW-0119">Carbohydrate metabolism</keyword>
<dbReference type="EMBL" id="AP012057">
    <property type="protein sequence ID" value="BAN02324.1"/>
    <property type="molecule type" value="Genomic_DNA"/>
</dbReference>
<reference evidence="10 11" key="1">
    <citation type="journal article" date="2013" name="Int. J. Syst. Evol. Microbiol.">
        <title>Ilumatobacter nonamiense sp. nov. and Ilumatobacter coccineum sp. nov., isolated from seashore sand.</title>
        <authorList>
            <person name="Matsumoto A."/>
            <person name="Kasai H."/>
            <person name="Matsuo Y."/>
            <person name="Shizuri Y."/>
            <person name="Ichikawa N."/>
            <person name="Fujita N."/>
            <person name="Omura S."/>
            <person name="Takahashi Y."/>
        </authorList>
    </citation>
    <scope>NUCLEOTIDE SEQUENCE [LARGE SCALE GENOMIC DNA]</scope>
    <source>
        <strain evidence="11">NBRC 103263 / KCTC 29153 / YM16-304</strain>
    </source>
</reference>
<dbReference type="Pfam" id="PF00370">
    <property type="entry name" value="FGGY_N"/>
    <property type="match status" value="1"/>
</dbReference>
<dbReference type="AlphaFoldDB" id="A0A6C7E2R5"/>
<evidence type="ECO:0000256" key="1">
    <source>
        <dbReference type="ARBA" id="ARBA00009156"/>
    </source>
</evidence>
<evidence type="ECO:0000256" key="4">
    <source>
        <dbReference type="ARBA" id="ARBA00022741"/>
    </source>
</evidence>
<dbReference type="PIRSF" id="PIRSF000538">
    <property type="entry name" value="GlpK"/>
    <property type="match status" value="1"/>
</dbReference>
<evidence type="ECO:0000259" key="9">
    <source>
        <dbReference type="Pfam" id="PF02782"/>
    </source>
</evidence>
<organism evidence="10 11">
    <name type="scientific">Ilumatobacter coccineus (strain NBRC 103263 / KCTC 29153 / YM16-304)</name>
    <dbReference type="NCBI Taxonomy" id="1313172"/>
    <lineage>
        <taxon>Bacteria</taxon>
        <taxon>Bacillati</taxon>
        <taxon>Actinomycetota</taxon>
        <taxon>Acidimicrobiia</taxon>
        <taxon>Acidimicrobiales</taxon>
        <taxon>Ilumatobacteraceae</taxon>
        <taxon>Ilumatobacter</taxon>
    </lineage>
</organism>
<dbReference type="InterPro" id="IPR050406">
    <property type="entry name" value="FGGY_Carb_Kinase"/>
</dbReference>
<dbReference type="GO" id="GO:0004856">
    <property type="term" value="F:D-xylulokinase activity"/>
    <property type="evidence" value="ECO:0007669"/>
    <property type="project" value="UniProtKB-EC"/>
</dbReference>
<dbReference type="GO" id="GO:0005997">
    <property type="term" value="P:xylulose metabolic process"/>
    <property type="evidence" value="ECO:0007669"/>
    <property type="project" value="InterPro"/>
</dbReference>
<dbReference type="PANTHER" id="PTHR43095">
    <property type="entry name" value="SUGAR KINASE"/>
    <property type="match status" value="1"/>
</dbReference>
<evidence type="ECO:0000256" key="2">
    <source>
        <dbReference type="ARBA" id="ARBA00022629"/>
    </source>
</evidence>
<dbReference type="InterPro" id="IPR000577">
    <property type="entry name" value="Carb_kinase_FGGY"/>
</dbReference>
<dbReference type="Proteomes" id="UP000011863">
    <property type="component" value="Chromosome"/>
</dbReference>
<protein>
    <recommendedName>
        <fullName evidence="7">Xylulose kinase</fullName>
        <shortName evidence="7">Xylulokinase</shortName>
        <ecNumber evidence="7">2.7.1.17</ecNumber>
    </recommendedName>
</protein>
<gene>
    <name evidence="7 10" type="primary">xylB</name>
    <name evidence="10" type="ORF">YM304_20100</name>
</gene>
<feature type="domain" description="Carbohydrate kinase FGGY N-terminal" evidence="8">
    <location>
        <begin position="7"/>
        <end position="236"/>
    </location>
</feature>
<dbReference type="RefSeq" id="WP_015441571.1">
    <property type="nucleotide sequence ID" value="NC_020520.1"/>
</dbReference>
<accession>A0A6C7E2R5</accession>
<keyword evidence="11" id="KW-1185">Reference proteome</keyword>
<keyword evidence="6 7" id="KW-0067">ATP-binding</keyword>
<dbReference type="CDD" id="cd07809">
    <property type="entry name" value="ASKHA_NBD_FGGY_BaXK-like"/>
    <property type="match status" value="1"/>
</dbReference>
<dbReference type="InterPro" id="IPR006000">
    <property type="entry name" value="Xylulokinase"/>
</dbReference>
<dbReference type="InterPro" id="IPR043129">
    <property type="entry name" value="ATPase_NBD"/>
</dbReference>
<feature type="domain" description="Carbohydrate kinase FGGY C-terminal" evidence="9">
    <location>
        <begin position="244"/>
        <end position="423"/>
    </location>
</feature>
<evidence type="ECO:0000256" key="3">
    <source>
        <dbReference type="ARBA" id="ARBA00022679"/>
    </source>
</evidence>
<dbReference type="Pfam" id="PF02782">
    <property type="entry name" value="FGGY_C"/>
    <property type="match status" value="1"/>
</dbReference>
<name>A0A6C7E2R5_ILUCY</name>
<keyword evidence="5 7" id="KW-0418">Kinase</keyword>
<dbReference type="EC" id="2.7.1.17" evidence="7"/>
<dbReference type="GO" id="GO:0005524">
    <property type="term" value="F:ATP binding"/>
    <property type="evidence" value="ECO:0007669"/>
    <property type="project" value="UniProtKB-KW"/>
</dbReference>
<dbReference type="NCBIfam" id="TIGR01312">
    <property type="entry name" value="XylB"/>
    <property type="match status" value="1"/>
</dbReference>
<dbReference type="GO" id="GO:0042732">
    <property type="term" value="P:D-xylose metabolic process"/>
    <property type="evidence" value="ECO:0007669"/>
    <property type="project" value="UniProtKB-KW"/>
</dbReference>
<evidence type="ECO:0000256" key="7">
    <source>
        <dbReference type="RuleBase" id="RU364073"/>
    </source>
</evidence>
<sequence length="463" mass="48046">MTAATLVAGVDSSTQSTKVEVRDLVTGAVVASGSAPHPVVTPPCSEQDPRSWFAAFEAAWAQAGSPQVAAISVGGQQHGMVVLDADDQPVCRAKLWNDTESSDDAAWLIDQLGSPATWADAVGSVPVAAFTITKLSWLHRTHPDAWRRLARVVLPHDYLTHRLTGGFTTDRGDASGTGYWSPATESYRWDLLDLVDADVAWPEVVPEVLGSMDRAGLWNGAVVAPGSGDNMAAALGVGLGPGDAVMSFGTSGAVFATSSTPAADPSGAVAGFADATGRYLPLVCTSNATKVLDAVRRLLGVDHAEFDDLALAAEPGGPIVLPYFDGERTPYRPEATGMIDGMRTDVSRAQFARAAVDGVVCGLLDGLDALQAHAALDGRLVLVGGGAKSRAVQRVVAGLTAMDVVVSDAEQAVATGAAVQAAAVLEQCDHRAIQQRWGLGEGTVISGVDGGDVRLRYATLRDR</sequence>
<keyword evidence="4 7" id="KW-0547">Nucleotide-binding</keyword>
<evidence type="ECO:0000256" key="5">
    <source>
        <dbReference type="ARBA" id="ARBA00022777"/>
    </source>
</evidence>
<evidence type="ECO:0000313" key="11">
    <source>
        <dbReference type="Proteomes" id="UP000011863"/>
    </source>
</evidence>
<keyword evidence="3 7" id="KW-0808">Transferase</keyword>
<dbReference type="InterPro" id="IPR018484">
    <property type="entry name" value="FGGY_N"/>
</dbReference>
<dbReference type="PANTHER" id="PTHR43095:SF5">
    <property type="entry name" value="XYLULOSE KINASE"/>
    <property type="match status" value="1"/>
</dbReference>
<dbReference type="Gene3D" id="3.30.420.40">
    <property type="match status" value="2"/>
</dbReference>
<comment type="similarity">
    <text evidence="1 7">Belongs to the FGGY kinase family.</text>
</comment>
<evidence type="ECO:0000256" key="6">
    <source>
        <dbReference type="ARBA" id="ARBA00022840"/>
    </source>
</evidence>
<proteinExistence type="inferred from homology"/>
<dbReference type="InterPro" id="IPR018485">
    <property type="entry name" value="FGGY_C"/>
</dbReference>
<comment type="catalytic activity">
    <reaction evidence="7">
        <text>D-xylulose + ATP = D-xylulose 5-phosphate + ADP + H(+)</text>
        <dbReference type="Rhea" id="RHEA:10964"/>
        <dbReference type="ChEBI" id="CHEBI:15378"/>
        <dbReference type="ChEBI" id="CHEBI:17140"/>
        <dbReference type="ChEBI" id="CHEBI:30616"/>
        <dbReference type="ChEBI" id="CHEBI:57737"/>
        <dbReference type="ChEBI" id="CHEBI:456216"/>
        <dbReference type="EC" id="2.7.1.17"/>
    </reaction>
</comment>
<evidence type="ECO:0000259" key="8">
    <source>
        <dbReference type="Pfam" id="PF00370"/>
    </source>
</evidence>